<keyword evidence="2" id="KW-1185">Reference proteome</keyword>
<evidence type="ECO:0000313" key="2">
    <source>
        <dbReference type="Proteomes" id="UP001595765"/>
    </source>
</evidence>
<proteinExistence type="predicted"/>
<sequence>MHAQPEQRRIAPALTYDQMLETVRYDGAYPTRERAEQSVNAVLAALGQQLGDCLRTALAACLPPEAADALTTALPPTAQPRTGWGFVQDIAARTGVAPAVARWDTGAVLSTVAALLPPDLLTQVLGGLPAGYALLFGRAELVQAA</sequence>
<organism evidence="1 2">
    <name type="scientific">Streptomyces polygonati</name>
    <dbReference type="NCBI Taxonomy" id="1617087"/>
    <lineage>
        <taxon>Bacteria</taxon>
        <taxon>Bacillati</taxon>
        <taxon>Actinomycetota</taxon>
        <taxon>Actinomycetes</taxon>
        <taxon>Kitasatosporales</taxon>
        <taxon>Streptomycetaceae</taxon>
        <taxon>Streptomyces</taxon>
    </lineage>
</organism>
<gene>
    <name evidence="1" type="ORF">ACFO3J_10730</name>
</gene>
<name>A0ABV8HJ44_9ACTN</name>
<dbReference type="EMBL" id="JBHSBB010000009">
    <property type="protein sequence ID" value="MFC4031955.1"/>
    <property type="molecule type" value="Genomic_DNA"/>
</dbReference>
<protein>
    <submittedName>
        <fullName evidence="1">DUF2267 domain-containing protein</fullName>
    </submittedName>
</protein>
<comment type="caution">
    <text evidence="1">The sequence shown here is derived from an EMBL/GenBank/DDBJ whole genome shotgun (WGS) entry which is preliminary data.</text>
</comment>
<reference evidence="2" key="1">
    <citation type="journal article" date="2019" name="Int. J. Syst. Evol. Microbiol.">
        <title>The Global Catalogue of Microorganisms (GCM) 10K type strain sequencing project: providing services to taxonomists for standard genome sequencing and annotation.</title>
        <authorList>
            <consortium name="The Broad Institute Genomics Platform"/>
            <consortium name="The Broad Institute Genome Sequencing Center for Infectious Disease"/>
            <person name="Wu L."/>
            <person name="Ma J."/>
        </authorList>
    </citation>
    <scope>NUCLEOTIDE SEQUENCE [LARGE SCALE GENOMIC DNA]</scope>
    <source>
        <strain evidence="2">CGMCC 4.7237</strain>
    </source>
</reference>
<accession>A0ABV8HJ44</accession>
<dbReference type="Pfam" id="PF10025">
    <property type="entry name" value="DUF2267"/>
    <property type="match status" value="1"/>
</dbReference>
<evidence type="ECO:0000313" key="1">
    <source>
        <dbReference type="EMBL" id="MFC4031955.1"/>
    </source>
</evidence>
<dbReference type="Gene3D" id="1.10.490.110">
    <property type="entry name" value="Uncharacterized conserved protein DUF2267"/>
    <property type="match status" value="1"/>
</dbReference>
<dbReference type="RefSeq" id="WP_386428495.1">
    <property type="nucleotide sequence ID" value="NZ_JBHSBB010000009.1"/>
</dbReference>
<dbReference type="InterPro" id="IPR018727">
    <property type="entry name" value="DUF2267"/>
</dbReference>
<dbReference type="InterPro" id="IPR038282">
    <property type="entry name" value="DUF2267_sf"/>
</dbReference>
<dbReference type="Proteomes" id="UP001595765">
    <property type="component" value="Unassembled WGS sequence"/>
</dbReference>